<evidence type="ECO:0000256" key="2">
    <source>
        <dbReference type="ARBA" id="ARBA00022679"/>
    </source>
</evidence>
<dbReference type="SUPFAM" id="SSF53756">
    <property type="entry name" value="UDP-Glycosyltransferase/glycogen phosphorylase"/>
    <property type="match status" value="1"/>
</dbReference>
<dbReference type="NCBIfam" id="TIGR02195">
    <property type="entry name" value="heptsyl_trn_II"/>
    <property type="match status" value="1"/>
</dbReference>
<sequence>MNKRQDKINSILVRSTNWIGDAVMTTPALRAIRESFPDARVTILANGLVAPLFAVHDAVDDVIVYDRKGAHAGFGGKIRLARELSSRKFDLAILLQNAIDAALIAWLARIPRRMGYRTDGRGLLLTHGVSVSEDIRRLHHVEYYLNMLGRFGVTTGDKSLNLCTASGEDLALAELLAGHGVGKGDFLLGINPGASYGAAKRWYPERFAAVADRLAQRWGARVVVTGGPGEADIAADIAAAMTSPCLVMAGKTSVRELMALIKRCDFFVTNDSGPMHIAAAFGVPLVAVFGPTDHTTTSPWCDTAAIIRRDTDCAPCLLRECPTDHRCMTAVTVEDVVETAEELRKTLEYRTQAQSERSR</sequence>
<evidence type="ECO:0000256" key="5">
    <source>
        <dbReference type="ARBA" id="ARBA00047503"/>
    </source>
</evidence>
<dbReference type="InterPro" id="IPR051199">
    <property type="entry name" value="LPS_LOS_Heptosyltrfase"/>
</dbReference>
<keyword evidence="1" id="KW-0328">Glycosyltransferase</keyword>
<reference evidence="6 7" key="1">
    <citation type="submission" date="2021-03" db="EMBL/GenBank/DDBJ databases">
        <title>Geobacter metallireducens gen. nov. sp. nov., a microorganism capable of coupling the complete oxidation of organic compounds to the reduction of iron and other metals.</title>
        <authorList>
            <person name="Li Y."/>
        </authorList>
    </citation>
    <scope>NUCLEOTIDE SEQUENCE [LARGE SCALE GENOMIC DNA]</scope>
    <source>
        <strain evidence="6 7">Jerry-YX</strain>
    </source>
</reference>
<keyword evidence="2" id="KW-0808">Transferase</keyword>
<proteinExistence type="inferred from homology"/>
<keyword evidence="7" id="KW-1185">Reference proteome</keyword>
<dbReference type="Proteomes" id="UP000663651">
    <property type="component" value="Chromosome"/>
</dbReference>
<evidence type="ECO:0000256" key="4">
    <source>
        <dbReference type="ARBA" id="ARBA00044042"/>
    </source>
</evidence>
<evidence type="ECO:0000256" key="3">
    <source>
        <dbReference type="ARBA" id="ARBA00043995"/>
    </source>
</evidence>
<protein>
    <recommendedName>
        <fullName evidence="4">lipopolysaccharide heptosyltransferase II</fullName>
        <ecNumber evidence="4">2.4.99.24</ecNumber>
    </recommendedName>
</protein>
<dbReference type="EC" id="2.4.99.24" evidence="4"/>
<comment type="similarity">
    <text evidence="3">Belongs to the glycosyltransferase 9 family.</text>
</comment>
<dbReference type="InterPro" id="IPR002201">
    <property type="entry name" value="Glyco_trans_9"/>
</dbReference>
<dbReference type="Gene3D" id="3.40.50.2000">
    <property type="entry name" value="Glycogen Phosphorylase B"/>
    <property type="match status" value="2"/>
</dbReference>
<dbReference type="EMBL" id="CP071382">
    <property type="protein sequence ID" value="QSV45569.1"/>
    <property type="molecule type" value="Genomic_DNA"/>
</dbReference>
<evidence type="ECO:0000313" key="6">
    <source>
        <dbReference type="EMBL" id="QSV45569.1"/>
    </source>
</evidence>
<accession>A0ABX7Q2F2</accession>
<evidence type="ECO:0000256" key="1">
    <source>
        <dbReference type="ARBA" id="ARBA00022676"/>
    </source>
</evidence>
<dbReference type="PANTHER" id="PTHR30160:SF7">
    <property type="entry name" value="ADP-HEPTOSE--LPS HEPTOSYLTRANSFERASE 2"/>
    <property type="match status" value="1"/>
</dbReference>
<dbReference type="RefSeq" id="WP_207163362.1">
    <property type="nucleotide sequence ID" value="NZ_CP071382.1"/>
</dbReference>
<dbReference type="InterPro" id="IPR011910">
    <property type="entry name" value="RfaF"/>
</dbReference>
<organism evidence="6 7">
    <name type="scientific">Geobacter benzoatilyticus</name>
    <dbReference type="NCBI Taxonomy" id="2815309"/>
    <lineage>
        <taxon>Bacteria</taxon>
        <taxon>Pseudomonadati</taxon>
        <taxon>Thermodesulfobacteriota</taxon>
        <taxon>Desulfuromonadia</taxon>
        <taxon>Geobacterales</taxon>
        <taxon>Geobacteraceae</taxon>
        <taxon>Geobacter</taxon>
    </lineage>
</organism>
<dbReference type="PANTHER" id="PTHR30160">
    <property type="entry name" value="TETRAACYLDISACCHARIDE 4'-KINASE-RELATED"/>
    <property type="match status" value="1"/>
</dbReference>
<comment type="catalytic activity">
    <reaction evidence="5">
        <text>an L-alpha-D-Hep-(1-&gt;5)-[alpha-Kdo-(2-&gt;4)]-alpha-Kdo-(2-&gt;6)-lipid A + ADP-L-glycero-beta-D-manno-heptose = an L-alpha-D-Hep-(1-&gt;3)-L-alpha-D-Hep-(1-&gt;5)-[alpha-Kdo-(2-&gt;4)]-alpha-Kdo-(2-&gt;6)-lipid A + ADP + H(+)</text>
        <dbReference type="Rhea" id="RHEA:74071"/>
        <dbReference type="ChEBI" id="CHEBI:15378"/>
        <dbReference type="ChEBI" id="CHEBI:61506"/>
        <dbReference type="ChEBI" id="CHEBI:193068"/>
        <dbReference type="ChEBI" id="CHEBI:193069"/>
        <dbReference type="ChEBI" id="CHEBI:456216"/>
        <dbReference type="EC" id="2.4.99.24"/>
    </reaction>
</comment>
<dbReference type="CDD" id="cd03789">
    <property type="entry name" value="GT9_LPS_heptosyltransferase"/>
    <property type="match status" value="1"/>
</dbReference>
<name>A0ABX7Q2F2_9BACT</name>
<evidence type="ECO:0000313" key="7">
    <source>
        <dbReference type="Proteomes" id="UP000663651"/>
    </source>
</evidence>
<dbReference type="Pfam" id="PF01075">
    <property type="entry name" value="Glyco_transf_9"/>
    <property type="match status" value="1"/>
</dbReference>
<gene>
    <name evidence="6" type="primary">waaF</name>
    <name evidence="6" type="ORF">JZM60_15855</name>
</gene>